<feature type="compositionally biased region" description="Polar residues" evidence="1">
    <location>
        <begin position="173"/>
        <end position="185"/>
    </location>
</feature>
<dbReference type="EMBL" id="JBJQOH010000002">
    <property type="protein sequence ID" value="KAL3698382.1"/>
    <property type="molecule type" value="Genomic_DNA"/>
</dbReference>
<protein>
    <submittedName>
        <fullName evidence="2">Uncharacterized protein</fullName>
    </submittedName>
</protein>
<comment type="caution">
    <text evidence="2">The sequence shown here is derived from an EMBL/GenBank/DDBJ whole genome shotgun (WGS) entry which is preliminary data.</text>
</comment>
<proteinExistence type="predicted"/>
<feature type="compositionally biased region" description="Low complexity" evidence="1">
    <location>
        <begin position="149"/>
        <end position="159"/>
    </location>
</feature>
<feature type="region of interest" description="Disordered" evidence="1">
    <location>
        <begin position="141"/>
        <end position="235"/>
    </location>
</feature>
<gene>
    <name evidence="2" type="ORF">R1sor_012458</name>
</gene>
<evidence type="ECO:0000256" key="1">
    <source>
        <dbReference type="SAM" id="MobiDB-lite"/>
    </source>
</evidence>
<evidence type="ECO:0000313" key="3">
    <source>
        <dbReference type="Proteomes" id="UP001633002"/>
    </source>
</evidence>
<reference evidence="2 3" key="1">
    <citation type="submission" date="2024-09" db="EMBL/GenBank/DDBJ databases">
        <title>Chromosome-scale assembly of Riccia sorocarpa.</title>
        <authorList>
            <person name="Paukszto L."/>
        </authorList>
    </citation>
    <scope>NUCLEOTIDE SEQUENCE [LARGE SCALE GENOMIC DNA]</scope>
    <source>
        <strain evidence="2">LP-2024</strain>
        <tissue evidence="2">Aerial parts of the thallus</tissue>
    </source>
</reference>
<feature type="region of interest" description="Disordered" evidence="1">
    <location>
        <begin position="88"/>
        <end position="119"/>
    </location>
</feature>
<evidence type="ECO:0000313" key="2">
    <source>
        <dbReference type="EMBL" id="KAL3698382.1"/>
    </source>
</evidence>
<dbReference type="AlphaFoldDB" id="A0ABD3I7V6"/>
<name>A0ABD3I7V6_9MARC</name>
<feature type="compositionally biased region" description="Basic and acidic residues" evidence="1">
    <location>
        <begin position="189"/>
        <end position="226"/>
    </location>
</feature>
<accession>A0ABD3I7V6</accession>
<sequence length="235" mass="26046">MVYTTPWEPGFDTSKVLAKKMACWLDLVDVDPLLEGESLNLLQTFGDVIQSAGTTERFESKFANCHERGHIARVCPLTTTTTVLQPRSTETVDGEGYTEVARKDNHKNPPSKPAERQLAPANIYEVLMSEDDDPGEITVVAQKGEADQTTAKGSTSKTSGMGGEMDNPAASAHTPQELNRPQNRAQADPAKEVAPRALSLDESHQVRDHIIEQNRLEKEKKKERKIEKKRAARKK</sequence>
<dbReference type="Proteomes" id="UP001633002">
    <property type="component" value="Unassembled WGS sequence"/>
</dbReference>
<organism evidence="2 3">
    <name type="scientific">Riccia sorocarpa</name>
    <dbReference type="NCBI Taxonomy" id="122646"/>
    <lineage>
        <taxon>Eukaryota</taxon>
        <taxon>Viridiplantae</taxon>
        <taxon>Streptophyta</taxon>
        <taxon>Embryophyta</taxon>
        <taxon>Marchantiophyta</taxon>
        <taxon>Marchantiopsida</taxon>
        <taxon>Marchantiidae</taxon>
        <taxon>Marchantiales</taxon>
        <taxon>Ricciaceae</taxon>
        <taxon>Riccia</taxon>
    </lineage>
</organism>
<keyword evidence="3" id="KW-1185">Reference proteome</keyword>